<name>A0ABV0CVY8_9SPHN</name>
<protein>
    <submittedName>
        <fullName evidence="2">Polysaccharide pyruvyl transferase family protein</fullName>
    </submittedName>
</protein>
<accession>A0ABV0CVY8</accession>
<dbReference type="Pfam" id="PF04230">
    <property type="entry name" value="PS_pyruv_trans"/>
    <property type="match status" value="1"/>
</dbReference>
<proteinExistence type="predicted"/>
<comment type="caution">
    <text evidence="2">The sequence shown here is derived from an EMBL/GenBank/DDBJ whole genome shotgun (WGS) entry which is preliminary data.</text>
</comment>
<dbReference type="GO" id="GO:0016740">
    <property type="term" value="F:transferase activity"/>
    <property type="evidence" value="ECO:0007669"/>
    <property type="project" value="UniProtKB-KW"/>
</dbReference>
<dbReference type="EMBL" id="JBDLBR010000001">
    <property type="protein sequence ID" value="MEN7536017.1"/>
    <property type="molecule type" value="Genomic_DNA"/>
</dbReference>
<evidence type="ECO:0000313" key="2">
    <source>
        <dbReference type="EMBL" id="MEN7536017.1"/>
    </source>
</evidence>
<dbReference type="RefSeq" id="WP_346783473.1">
    <property type="nucleotide sequence ID" value="NZ_JBDLBR010000001.1"/>
</dbReference>
<gene>
    <name evidence="2" type="ORF">ABDJ38_02370</name>
</gene>
<dbReference type="InterPro" id="IPR007345">
    <property type="entry name" value="Polysacch_pyruvyl_Trfase"/>
</dbReference>
<sequence length="350" mass="38678">MSGSNWNLGSSQAETRLKNDPVIKDLQDTLASSFHQTLPDEGGYAILDFPNYSNIGDSAIFVGAAILCRNHFGRGPEFVCEADLRQLDRIAKLDPSLPLLLSGGGNFGDLYPRHQQFREAVLSRFPDRKIVQLPQSIHYENAANIQSSAAVINAHAGFTLMVRDHASRDFAREHFSCETLLVPDMAFMIGAVAPTAEPPLAILGLIRRDKESVLSGVDDLEGLPKPFEIVDWPAEQNYPSLIERLPRSIRAMLPPRLQDRKPETPTAYEFLARKRLETGFAILSRGEMVLTDRLHAHILSILLGKPHVVLDNSYRKIGNFADAWTDQAGFVRADSTADAIELIKGAAPSE</sequence>
<feature type="domain" description="Polysaccharide pyruvyl transferase" evidence="1">
    <location>
        <begin position="54"/>
        <end position="314"/>
    </location>
</feature>
<keyword evidence="2" id="KW-0808">Transferase</keyword>
<dbReference type="Proteomes" id="UP001484535">
    <property type="component" value="Unassembled WGS sequence"/>
</dbReference>
<reference evidence="2 3" key="1">
    <citation type="submission" date="2024-05" db="EMBL/GenBank/DDBJ databases">
        <authorList>
            <person name="Park S."/>
        </authorList>
    </citation>
    <scope>NUCLEOTIDE SEQUENCE [LARGE SCALE GENOMIC DNA]</scope>
    <source>
        <strain evidence="2 3">DGU5</strain>
    </source>
</reference>
<evidence type="ECO:0000259" key="1">
    <source>
        <dbReference type="Pfam" id="PF04230"/>
    </source>
</evidence>
<evidence type="ECO:0000313" key="3">
    <source>
        <dbReference type="Proteomes" id="UP001484535"/>
    </source>
</evidence>
<organism evidence="2 3">
    <name type="scientific">Aurantiacibacter flavus</name>
    <dbReference type="NCBI Taxonomy" id="3145232"/>
    <lineage>
        <taxon>Bacteria</taxon>
        <taxon>Pseudomonadati</taxon>
        <taxon>Pseudomonadota</taxon>
        <taxon>Alphaproteobacteria</taxon>
        <taxon>Sphingomonadales</taxon>
        <taxon>Erythrobacteraceae</taxon>
        <taxon>Aurantiacibacter</taxon>
    </lineage>
</organism>
<keyword evidence="3" id="KW-1185">Reference proteome</keyword>